<evidence type="ECO:0000313" key="2">
    <source>
        <dbReference type="EMBL" id="TMX02765.1"/>
    </source>
</evidence>
<protein>
    <recommendedName>
        <fullName evidence="3">Retrotransposon gag domain-containing protein</fullName>
    </recommendedName>
</protein>
<organism evidence="2">
    <name type="scientific">Solanum chilense</name>
    <name type="common">Tomato</name>
    <name type="synonym">Lycopersicon chilense</name>
    <dbReference type="NCBI Taxonomy" id="4083"/>
    <lineage>
        <taxon>Eukaryota</taxon>
        <taxon>Viridiplantae</taxon>
        <taxon>Streptophyta</taxon>
        <taxon>Embryophyta</taxon>
        <taxon>Tracheophyta</taxon>
        <taxon>Spermatophyta</taxon>
        <taxon>Magnoliopsida</taxon>
        <taxon>eudicotyledons</taxon>
        <taxon>Gunneridae</taxon>
        <taxon>Pentapetalae</taxon>
        <taxon>asterids</taxon>
        <taxon>lamiids</taxon>
        <taxon>Solanales</taxon>
        <taxon>Solanaceae</taxon>
        <taxon>Solanoideae</taxon>
        <taxon>Solaneae</taxon>
        <taxon>Solanum</taxon>
        <taxon>Solanum subgen. Lycopersicon</taxon>
    </lineage>
</organism>
<accession>A0A6N2C6G2</accession>
<sequence length="124" mass="14453">MSVEEYSLNFTQLSKYALSLMPNPRGDMKSVVWRCSMMIRIYLDYLLYILKLEMILKRGRSNDKGQPRFKKSTPIQDFSSDPKVNDSLFYGYGKKDHKVKDCTTLMDRRRKDNQASLNGPNVDA</sequence>
<comment type="caution">
    <text evidence="2">The sequence shown here is derived from an EMBL/GenBank/DDBJ whole genome shotgun (WGS) entry which is preliminary data.</text>
</comment>
<dbReference type="EMBL" id="RXGB01000572">
    <property type="protein sequence ID" value="TMX02765.1"/>
    <property type="molecule type" value="Genomic_DNA"/>
</dbReference>
<evidence type="ECO:0008006" key="3">
    <source>
        <dbReference type="Google" id="ProtNLM"/>
    </source>
</evidence>
<reference evidence="2" key="1">
    <citation type="submission" date="2019-05" db="EMBL/GenBank/DDBJ databases">
        <title>The de novo reference genome and transcriptome assemblies of the wild tomato species Solanum chilense.</title>
        <authorList>
            <person name="Stam R."/>
            <person name="Nosenko T."/>
            <person name="Hoerger A.C."/>
            <person name="Stephan W."/>
            <person name="Seidel M.A."/>
            <person name="Kuhn J.M.M."/>
            <person name="Haberer G."/>
            <person name="Tellier A."/>
        </authorList>
    </citation>
    <scope>NUCLEOTIDE SEQUENCE</scope>
    <source>
        <tissue evidence="2">Mature leaves</tissue>
    </source>
</reference>
<evidence type="ECO:0000256" key="1">
    <source>
        <dbReference type="SAM" id="MobiDB-lite"/>
    </source>
</evidence>
<name>A0A6N2C6G2_SOLCI</name>
<proteinExistence type="predicted"/>
<dbReference type="AlphaFoldDB" id="A0A6N2C6G2"/>
<gene>
    <name evidence="2" type="ORF">EJD97_019984</name>
</gene>
<feature type="region of interest" description="Disordered" evidence="1">
    <location>
        <begin position="61"/>
        <end position="82"/>
    </location>
</feature>